<reference evidence="2 3" key="1">
    <citation type="journal article" date="2020" name="Nature">
        <title>Six reference-quality genomes reveal evolution of bat adaptations.</title>
        <authorList>
            <person name="Jebb D."/>
            <person name="Huang Z."/>
            <person name="Pippel M."/>
            <person name="Hughes G.M."/>
            <person name="Lavrichenko K."/>
            <person name="Devanna P."/>
            <person name="Winkler S."/>
            <person name="Jermiin L.S."/>
            <person name="Skirmuntt E.C."/>
            <person name="Katzourakis A."/>
            <person name="Burkitt-Gray L."/>
            <person name="Ray D.A."/>
            <person name="Sullivan K.A.M."/>
            <person name="Roscito J.G."/>
            <person name="Kirilenko B.M."/>
            <person name="Davalos L.M."/>
            <person name="Corthals A.P."/>
            <person name="Power M.L."/>
            <person name="Jones G."/>
            <person name="Ransome R.D."/>
            <person name="Dechmann D.K.N."/>
            <person name="Locatelli A.G."/>
            <person name="Puechmaille S.J."/>
            <person name="Fedrigo O."/>
            <person name="Jarvis E.D."/>
            <person name="Hiller M."/>
            <person name="Vernes S.C."/>
            <person name="Myers E.W."/>
            <person name="Teeling E.C."/>
        </authorList>
    </citation>
    <scope>NUCLEOTIDE SEQUENCE [LARGE SCALE GENOMIC DNA]</scope>
    <source>
        <strain evidence="2">MMyoMyo1</strain>
        <tissue evidence="2">Flight muscle</tissue>
    </source>
</reference>
<organism evidence="2 3">
    <name type="scientific">Myotis myotis</name>
    <name type="common">Greater mouse-eared bat</name>
    <name type="synonym">Vespertilio myotis</name>
    <dbReference type="NCBI Taxonomy" id="51298"/>
    <lineage>
        <taxon>Eukaryota</taxon>
        <taxon>Metazoa</taxon>
        <taxon>Chordata</taxon>
        <taxon>Craniata</taxon>
        <taxon>Vertebrata</taxon>
        <taxon>Euteleostomi</taxon>
        <taxon>Mammalia</taxon>
        <taxon>Eutheria</taxon>
        <taxon>Laurasiatheria</taxon>
        <taxon>Chiroptera</taxon>
        <taxon>Yangochiroptera</taxon>
        <taxon>Vespertilionidae</taxon>
        <taxon>Myotis</taxon>
    </lineage>
</organism>
<keyword evidence="3" id="KW-1185">Reference proteome</keyword>
<dbReference type="Proteomes" id="UP000527355">
    <property type="component" value="Unassembled WGS sequence"/>
</dbReference>
<feature type="transmembrane region" description="Helical" evidence="1">
    <location>
        <begin position="50"/>
        <end position="68"/>
    </location>
</feature>
<gene>
    <name evidence="2" type="ORF">mMyoMyo1_012356</name>
</gene>
<evidence type="ECO:0000313" key="2">
    <source>
        <dbReference type="EMBL" id="KAF6330366.1"/>
    </source>
</evidence>
<proteinExistence type="predicted"/>
<dbReference type="EMBL" id="JABWUV010000009">
    <property type="protein sequence ID" value="KAF6330366.1"/>
    <property type="molecule type" value="Genomic_DNA"/>
</dbReference>
<keyword evidence="1" id="KW-0472">Membrane</keyword>
<sequence length="165" mass="18770">MNEQEHHPHKETQRSGVTCQTVRSVPEGHAFDLCYPAQVWHTHTQYGSGIPSEIAFPFFFFFFFFFLVEGRSSLTLVTLHGEDLVIELAHGSASWCNPLAHDSSPMTFSKNVETQYQWNFSLTSKSNRLLIPSATKLASELLLRALDKRGPLCILKTQTHHADFF</sequence>
<keyword evidence="1" id="KW-0812">Transmembrane</keyword>
<protein>
    <submittedName>
        <fullName evidence="2">Uncharacterized protein</fullName>
    </submittedName>
</protein>
<name>A0A7J7VZB1_MYOMY</name>
<dbReference type="AlphaFoldDB" id="A0A7J7VZB1"/>
<comment type="caution">
    <text evidence="2">The sequence shown here is derived from an EMBL/GenBank/DDBJ whole genome shotgun (WGS) entry which is preliminary data.</text>
</comment>
<evidence type="ECO:0000313" key="3">
    <source>
        <dbReference type="Proteomes" id="UP000527355"/>
    </source>
</evidence>
<accession>A0A7J7VZB1</accession>
<keyword evidence="1" id="KW-1133">Transmembrane helix</keyword>
<evidence type="ECO:0000256" key="1">
    <source>
        <dbReference type="SAM" id="Phobius"/>
    </source>
</evidence>